<organism evidence="1 2">
    <name type="scientific">Gloeobacter kilaueensis (strain ATCC BAA-2537 / CCAP 1431/1 / ULC 316 / JS1)</name>
    <dbReference type="NCBI Taxonomy" id="1183438"/>
    <lineage>
        <taxon>Bacteria</taxon>
        <taxon>Bacillati</taxon>
        <taxon>Cyanobacteriota</taxon>
        <taxon>Cyanophyceae</taxon>
        <taxon>Gloeobacterales</taxon>
        <taxon>Gloeobacteraceae</taxon>
        <taxon>Gloeobacter</taxon>
    </lineage>
</organism>
<name>U5QS96_GLOK1</name>
<sequence>MEYVIVDARQRLIGTHRQVEPLTVGATFSTEKDTYAVLNVDWARRGRSDMQTLTVVKIQSRTSEAI</sequence>
<dbReference type="EMBL" id="CP003587">
    <property type="protein sequence ID" value="AGY60509.1"/>
    <property type="molecule type" value="Genomic_DNA"/>
</dbReference>
<evidence type="ECO:0000313" key="1">
    <source>
        <dbReference type="EMBL" id="AGY60509.1"/>
    </source>
</evidence>
<protein>
    <submittedName>
        <fullName evidence="1">Uncharacterized protein</fullName>
    </submittedName>
</protein>
<accession>U5QS96</accession>
<keyword evidence="2" id="KW-1185">Reference proteome</keyword>
<dbReference type="AlphaFoldDB" id="U5QS96"/>
<dbReference type="Proteomes" id="UP000017396">
    <property type="component" value="Chromosome"/>
</dbReference>
<dbReference type="KEGG" id="glj:GKIL_4263"/>
<gene>
    <name evidence="1" type="ORF">GKIL_4263</name>
</gene>
<evidence type="ECO:0000313" key="2">
    <source>
        <dbReference type="Proteomes" id="UP000017396"/>
    </source>
</evidence>
<dbReference type="OrthoDB" id="573882at2"/>
<dbReference type="RefSeq" id="WP_023175869.1">
    <property type="nucleotide sequence ID" value="NC_022600.1"/>
</dbReference>
<dbReference type="HOGENOM" id="CLU_2825032_0_0_3"/>
<reference evidence="1 2" key="1">
    <citation type="journal article" date="2013" name="PLoS ONE">
        <title>Cultivation and Complete Genome Sequencing of Gloeobacter kilaueensis sp. nov., from a Lava Cave in Kilauea Caldera, Hawai'i.</title>
        <authorList>
            <person name="Saw J.H."/>
            <person name="Schatz M."/>
            <person name="Brown M.V."/>
            <person name="Kunkel D.D."/>
            <person name="Foster J.S."/>
            <person name="Shick H."/>
            <person name="Christensen S."/>
            <person name="Hou S."/>
            <person name="Wan X."/>
            <person name="Donachie S.P."/>
        </authorList>
    </citation>
    <scope>NUCLEOTIDE SEQUENCE [LARGE SCALE GENOMIC DNA]</scope>
    <source>
        <strain evidence="2">JS</strain>
    </source>
</reference>
<proteinExistence type="predicted"/>